<accession>A0A286UE88</accession>
<name>A0A286UE88_9AGAM</name>
<dbReference type="AlphaFoldDB" id="A0A286UE88"/>
<proteinExistence type="predicted"/>
<dbReference type="STRING" id="2282107.A0A286UE88"/>
<gene>
    <name evidence="2" type="ORF">PNOK_0635400</name>
</gene>
<dbReference type="OrthoDB" id="3241054at2759"/>
<organism evidence="2 3">
    <name type="scientific">Pyrrhoderma noxium</name>
    <dbReference type="NCBI Taxonomy" id="2282107"/>
    <lineage>
        <taxon>Eukaryota</taxon>
        <taxon>Fungi</taxon>
        <taxon>Dikarya</taxon>
        <taxon>Basidiomycota</taxon>
        <taxon>Agaricomycotina</taxon>
        <taxon>Agaricomycetes</taxon>
        <taxon>Hymenochaetales</taxon>
        <taxon>Hymenochaetaceae</taxon>
        <taxon>Pyrrhoderma</taxon>
    </lineage>
</organism>
<feature type="compositionally biased region" description="Acidic residues" evidence="1">
    <location>
        <begin position="251"/>
        <end position="262"/>
    </location>
</feature>
<dbReference type="InterPro" id="IPR021476">
    <property type="entry name" value="Egh16-like"/>
</dbReference>
<keyword evidence="3" id="KW-1185">Reference proteome</keyword>
<protein>
    <submittedName>
        <fullName evidence="2">GEgh 16</fullName>
    </submittedName>
</protein>
<evidence type="ECO:0000313" key="3">
    <source>
        <dbReference type="Proteomes" id="UP000217199"/>
    </source>
</evidence>
<feature type="region of interest" description="Disordered" evidence="1">
    <location>
        <begin position="235"/>
        <end position="279"/>
    </location>
</feature>
<dbReference type="PANTHER" id="PTHR34618:SF1">
    <property type="entry name" value="SECRETED PROTEIN"/>
    <property type="match status" value="1"/>
</dbReference>
<dbReference type="InParanoid" id="A0A286UE88"/>
<comment type="caution">
    <text evidence="2">The sequence shown here is derived from an EMBL/GenBank/DDBJ whole genome shotgun (WGS) entry which is preliminary data.</text>
</comment>
<feature type="compositionally biased region" description="Gly residues" evidence="1">
    <location>
        <begin position="267"/>
        <end position="279"/>
    </location>
</feature>
<sequence>MEATDCSTKFIPKTRVILYTTMFSKIQLVSLTLYAVLIAQVQAHGTITAITGANGVNGQGFGIIASTPRNGATPVPFEQDTSIIRNLEIKSGKTGVCGRTKAGGNNNVEEQLTAASQSGLPSAAADGSITMTLHQVNQDGAGPYSCDVSGDGGATFTDAEVTKNVPGFLSLSGATATDFPLVAKMPAGMACTAGPNGDACIVRCRNAAIAGPFGSCVAVTNSNSASNATVADVTSASSTSSAAQESGTDVSDSDDQESDADAADAGSGAGAKGAKGAAGGILGKLGLKKEKKRYISSRVIGKRSEKWLHA</sequence>
<dbReference type="Pfam" id="PF11327">
    <property type="entry name" value="Egh16-like"/>
    <property type="match status" value="1"/>
</dbReference>
<dbReference type="PANTHER" id="PTHR34618">
    <property type="entry name" value="SURFACE PROTEIN MAS1, PUTATIVE-RELATED"/>
    <property type="match status" value="1"/>
</dbReference>
<dbReference type="Proteomes" id="UP000217199">
    <property type="component" value="Unassembled WGS sequence"/>
</dbReference>
<evidence type="ECO:0000256" key="1">
    <source>
        <dbReference type="SAM" id="MobiDB-lite"/>
    </source>
</evidence>
<reference evidence="2 3" key="1">
    <citation type="journal article" date="2017" name="Mol. Ecol.">
        <title>Comparative and population genomic landscape of Phellinus noxius: A hypervariable fungus causing root rot in trees.</title>
        <authorList>
            <person name="Chung C.L."/>
            <person name="Lee T.J."/>
            <person name="Akiba M."/>
            <person name="Lee H.H."/>
            <person name="Kuo T.H."/>
            <person name="Liu D."/>
            <person name="Ke H.M."/>
            <person name="Yokoi T."/>
            <person name="Roa M.B."/>
            <person name="Lu M.J."/>
            <person name="Chang Y.Y."/>
            <person name="Ann P.J."/>
            <person name="Tsai J.N."/>
            <person name="Chen C.Y."/>
            <person name="Tzean S.S."/>
            <person name="Ota Y."/>
            <person name="Hattori T."/>
            <person name="Sahashi N."/>
            <person name="Liou R.F."/>
            <person name="Kikuchi T."/>
            <person name="Tsai I.J."/>
        </authorList>
    </citation>
    <scope>NUCLEOTIDE SEQUENCE [LARGE SCALE GENOMIC DNA]</scope>
    <source>
        <strain evidence="2 3">FFPRI411160</strain>
    </source>
</reference>
<dbReference type="EMBL" id="NBII01000006">
    <property type="protein sequence ID" value="PAV17868.1"/>
    <property type="molecule type" value="Genomic_DNA"/>
</dbReference>
<evidence type="ECO:0000313" key="2">
    <source>
        <dbReference type="EMBL" id="PAV17868.1"/>
    </source>
</evidence>